<feature type="region of interest" description="Disordered" evidence="1">
    <location>
        <begin position="1"/>
        <end position="25"/>
    </location>
</feature>
<dbReference type="AlphaFoldDB" id="A0A4S4LD57"/>
<dbReference type="Proteomes" id="UP000308199">
    <property type="component" value="Unassembled WGS sequence"/>
</dbReference>
<protein>
    <submittedName>
        <fullName evidence="2">Uncharacterized protein</fullName>
    </submittedName>
</protein>
<sequence length="104" mass="11665">MLTAASENNNKLHATEAAGCNNSKHYRTTDVSQSRFPSLHAELMSALPLININPEEFHPHQKSILLVELPSFSKAAFIRCRSTFDKFPVLQQYLRLSILRGVVG</sequence>
<accession>A0A4S4LD57</accession>
<dbReference type="EMBL" id="SGPK01000054">
    <property type="protein sequence ID" value="THH09734.1"/>
    <property type="molecule type" value="Genomic_DNA"/>
</dbReference>
<evidence type="ECO:0000313" key="3">
    <source>
        <dbReference type="Proteomes" id="UP000308199"/>
    </source>
</evidence>
<evidence type="ECO:0000256" key="1">
    <source>
        <dbReference type="SAM" id="MobiDB-lite"/>
    </source>
</evidence>
<proteinExistence type="predicted"/>
<feature type="compositionally biased region" description="Polar residues" evidence="1">
    <location>
        <begin position="1"/>
        <end position="12"/>
    </location>
</feature>
<reference evidence="2 3" key="1">
    <citation type="submission" date="2019-02" db="EMBL/GenBank/DDBJ databases">
        <title>Genome sequencing of the rare red list fungi Phellinidium pouzarii.</title>
        <authorList>
            <person name="Buettner E."/>
            <person name="Kellner H."/>
        </authorList>
    </citation>
    <scope>NUCLEOTIDE SEQUENCE [LARGE SCALE GENOMIC DNA]</scope>
    <source>
        <strain evidence="2 3">DSM 108285</strain>
    </source>
</reference>
<comment type="caution">
    <text evidence="2">The sequence shown here is derived from an EMBL/GenBank/DDBJ whole genome shotgun (WGS) entry which is preliminary data.</text>
</comment>
<gene>
    <name evidence="2" type="ORF">EW145_g1813</name>
</gene>
<organism evidence="2 3">
    <name type="scientific">Phellinidium pouzarii</name>
    <dbReference type="NCBI Taxonomy" id="167371"/>
    <lineage>
        <taxon>Eukaryota</taxon>
        <taxon>Fungi</taxon>
        <taxon>Dikarya</taxon>
        <taxon>Basidiomycota</taxon>
        <taxon>Agaricomycotina</taxon>
        <taxon>Agaricomycetes</taxon>
        <taxon>Hymenochaetales</taxon>
        <taxon>Hymenochaetaceae</taxon>
        <taxon>Phellinidium</taxon>
    </lineage>
</organism>
<evidence type="ECO:0000313" key="2">
    <source>
        <dbReference type="EMBL" id="THH09734.1"/>
    </source>
</evidence>
<keyword evidence="3" id="KW-1185">Reference proteome</keyword>
<name>A0A4S4LD57_9AGAM</name>